<reference evidence="1" key="1">
    <citation type="submission" date="2022-01" db="EMBL/GenBank/DDBJ databases">
        <authorList>
            <person name="King R."/>
        </authorList>
    </citation>
    <scope>NUCLEOTIDE SEQUENCE</scope>
</reference>
<dbReference type="AlphaFoldDB" id="A0A9P0E3C9"/>
<evidence type="ECO:0000313" key="2">
    <source>
        <dbReference type="Proteomes" id="UP001152798"/>
    </source>
</evidence>
<dbReference type="Proteomes" id="UP001152798">
    <property type="component" value="Chromosome 1"/>
</dbReference>
<protein>
    <submittedName>
        <fullName evidence="1">Uncharacterized protein</fullName>
    </submittedName>
</protein>
<dbReference type="EMBL" id="OV725077">
    <property type="protein sequence ID" value="CAH1389373.1"/>
    <property type="molecule type" value="Genomic_DNA"/>
</dbReference>
<evidence type="ECO:0000313" key="1">
    <source>
        <dbReference type="EMBL" id="CAH1389373.1"/>
    </source>
</evidence>
<name>A0A9P0E3C9_NEZVI</name>
<sequence length="49" mass="5783">MSVFAMEPLMRPNFTECGNREPFELAALREEGLLWPNHFPFKLLNEIFV</sequence>
<gene>
    <name evidence="1" type="ORF">NEZAVI_LOCUS791</name>
</gene>
<organism evidence="1 2">
    <name type="scientific">Nezara viridula</name>
    <name type="common">Southern green stink bug</name>
    <name type="synonym">Cimex viridulus</name>
    <dbReference type="NCBI Taxonomy" id="85310"/>
    <lineage>
        <taxon>Eukaryota</taxon>
        <taxon>Metazoa</taxon>
        <taxon>Ecdysozoa</taxon>
        <taxon>Arthropoda</taxon>
        <taxon>Hexapoda</taxon>
        <taxon>Insecta</taxon>
        <taxon>Pterygota</taxon>
        <taxon>Neoptera</taxon>
        <taxon>Paraneoptera</taxon>
        <taxon>Hemiptera</taxon>
        <taxon>Heteroptera</taxon>
        <taxon>Panheteroptera</taxon>
        <taxon>Pentatomomorpha</taxon>
        <taxon>Pentatomoidea</taxon>
        <taxon>Pentatomidae</taxon>
        <taxon>Pentatominae</taxon>
        <taxon>Nezara</taxon>
    </lineage>
</organism>
<accession>A0A9P0E3C9</accession>
<proteinExistence type="predicted"/>
<keyword evidence="2" id="KW-1185">Reference proteome</keyword>